<comment type="caution">
    <text evidence="8">The sequence shown here is derived from an EMBL/GenBank/DDBJ whole genome shotgun (WGS) entry which is preliminary data.</text>
</comment>
<dbReference type="SUPFAM" id="SSF51197">
    <property type="entry name" value="Clavaminate synthase-like"/>
    <property type="match status" value="1"/>
</dbReference>
<comment type="cofactor">
    <cofactor evidence="1">
        <name>Fe(2+)</name>
        <dbReference type="ChEBI" id="CHEBI:29033"/>
    </cofactor>
</comment>
<evidence type="ECO:0000256" key="1">
    <source>
        <dbReference type="ARBA" id="ARBA00001954"/>
    </source>
</evidence>
<dbReference type="EMBL" id="AZXY01000012">
    <property type="protein sequence ID" value="KSZ56893.1"/>
    <property type="molecule type" value="Genomic_DNA"/>
</dbReference>
<dbReference type="GO" id="GO:0046872">
    <property type="term" value="F:metal ion binding"/>
    <property type="evidence" value="ECO:0007669"/>
    <property type="project" value="UniProtKB-KW"/>
</dbReference>
<dbReference type="AlphaFoldDB" id="A0A0V9UFU2"/>
<dbReference type="PANTHER" id="PTHR43779">
    <property type="entry name" value="DIOXYGENASE RV0097-RELATED"/>
    <property type="match status" value="1"/>
</dbReference>
<keyword evidence="4 8" id="KW-0223">Dioxygenase</keyword>
<keyword evidence="5" id="KW-0560">Oxidoreductase</keyword>
<sequence length="277" mass="30743">MFADTQPISAEIGVEISGVDGRSLTDPRAAERCRELIDEYGVVVFRETGIDDADLVTLSRMLGEVVVPRMGGQEDHPEVSAISLDPTKTVLAAYNQGTFHWHIDGATDEIPQKGTLLTALEVSDEGGDTEFANTYASYEALSDRDKAEFENLRVVHSFAAAQRLANPDPTEKQLAAWARVPEREHPLVWTRRNGRKSLLIGATASRVVGWPEEKGRRLVGRLLAWSTQPRFSLRHHWRPGDLVLWDNTGMLHRAVPYSPTSPRLMHRTTLAGDEAVA</sequence>
<evidence type="ECO:0000256" key="6">
    <source>
        <dbReference type="ARBA" id="ARBA00023004"/>
    </source>
</evidence>
<evidence type="ECO:0000313" key="8">
    <source>
        <dbReference type="EMBL" id="KSZ56893.1"/>
    </source>
</evidence>
<evidence type="ECO:0000256" key="2">
    <source>
        <dbReference type="ARBA" id="ARBA00005896"/>
    </source>
</evidence>
<evidence type="ECO:0000259" key="7">
    <source>
        <dbReference type="Pfam" id="PF02668"/>
    </source>
</evidence>
<gene>
    <name evidence="8" type="ORF">Z045_21030</name>
</gene>
<dbReference type="PATRIC" id="fig|1441730.3.peg.4403"/>
<dbReference type="Proteomes" id="UP000053060">
    <property type="component" value="Unassembled WGS sequence"/>
</dbReference>
<dbReference type="PANTHER" id="PTHR43779:SF3">
    <property type="entry name" value="(3R)-3-[(CARBOXYMETHYL)AMINO]FATTY ACID OXYGENASE_DECARBOXYLASE"/>
    <property type="match status" value="1"/>
</dbReference>
<reference evidence="8 9" key="2">
    <citation type="journal article" date="2016" name="Genome Announc.">
        <title>Draft Genome Sequence of a Versatile Hydrocarbon-Degrading Bacterium, Rhodococcus pyridinivorans Strain KG-16, Collected from Oil Fields in India.</title>
        <authorList>
            <person name="Aggarwal R.K."/>
            <person name="Dawar C."/>
            <person name="Phanindranath R."/>
            <person name="Mutnuri L."/>
            <person name="Dayal A.M."/>
        </authorList>
    </citation>
    <scope>NUCLEOTIDE SEQUENCE [LARGE SCALE GENOMIC DNA]</scope>
    <source>
        <strain evidence="8 9">KG-16</strain>
    </source>
</reference>
<protein>
    <submittedName>
        <fullName evidence="8">Taurine catabolism dioxygenase TauD</fullName>
    </submittedName>
</protein>
<reference evidence="9" key="1">
    <citation type="submission" date="2015-01" db="EMBL/GenBank/DDBJ databases">
        <title>Draft genome sequence of Rhodococcus pyridinivorans strain KG-16, a hydrocarbon-degrading bacterium.</title>
        <authorList>
            <person name="Aggarwal R.K."/>
            <person name="Dawar C."/>
        </authorList>
    </citation>
    <scope>NUCLEOTIDE SEQUENCE [LARGE SCALE GENOMIC DNA]</scope>
    <source>
        <strain evidence="9">KG-16</strain>
    </source>
</reference>
<dbReference type="Pfam" id="PF02668">
    <property type="entry name" value="TauD"/>
    <property type="match status" value="1"/>
</dbReference>
<organism evidence="8 9">
    <name type="scientific">Rhodococcus pyridinivorans KG-16</name>
    <dbReference type="NCBI Taxonomy" id="1441730"/>
    <lineage>
        <taxon>Bacteria</taxon>
        <taxon>Bacillati</taxon>
        <taxon>Actinomycetota</taxon>
        <taxon>Actinomycetes</taxon>
        <taxon>Mycobacteriales</taxon>
        <taxon>Nocardiaceae</taxon>
        <taxon>Rhodococcus</taxon>
    </lineage>
</organism>
<name>A0A0V9UFU2_9NOCA</name>
<dbReference type="InterPro" id="IPR051178">
    <property type="entry name" value="TfdA_dioxygenase"/>
</dbReference>
<evidence type="ECO:0000256" key="5">
    <source>
        <dbReference type="ARBA" id="ARBA00023002"/>
    </source>
</evidence>
<proteinExistence type="inferred from homology"/>
<dbReference type="InterPro" id="IPR042098">
    <property type="entry name" value="TauD-like_sf"/>
</dbReference>
<evidence type="ECO:0000256" key="3">
    <source>
        <dbReference type="ARBA" id="ARBA00022723"/>
    </source>
</evidence>
<dbReference type="InterPro" id="IPR003819">
    <property type="entry name" value="TauD/TfdA-like"/>
</dbReference>
<dbReference type="GO" id="GO:0051213">
    <property type="term" value="F:dioxygenase activity"/>
    <property type="evidence" value="ECO:0007669"/>
    <property type="project" value="UniProtKB-KW"/>
</dbReference>
<accession>A0A0V9UFU2</accession>
<evidence type="ECO:0000313" key="9">
    <source>
        <dbReference type="Proteomes" id="UP000053060"/>
    </source>
</evidence>
<keyword evidence="3" id="KW-0479">Metal-binding</keyword>
<evidence type="ECO:0000256" key="4">
    <source>
        <dbReference type="ARBA" id="ARBA00022964"/>
    </source>
</evidence>
<keyword evidence="6" id="KW-0408">Iron</keyword>
<comment type="similarity">
    <text evidence="2">Belongs to the TfdA dioxygenase family.</text>
</comment>
<feature type="domain" description="TauD/TfdA-like" evidence="7">
    <location>
        <begin position="5"/>
        <end position="269"/>
    </location>
</feature>
<dbReference type="RefSeq" id="WP_060653669.1">
    <property type="nucleotide sequence ID" value="NZ_AZXY01000012.1"/>
</dbReference>
<dbReference type="Gene3D" id="3.60.130.10">
    <property type="entry name" value="Clavaminate synthase-like"/>
    <property type="match status" value="1"/>
</dbReference>